<proteinExistence type="evidence at transcript level"/>
<dbReference type="PANTHER" id="PTHR20914">
    <property type="entry name" value="LY6/PLAUR DOMAIN-CONTAINING PROTEIN 8"/>
    <property type="match status" value="1"/>
</dbReference>
<feature type="signal peptide" evidence="3">
    <location>
        <begin position="1"/>
        <end position="20"/>
    </location>
</feature>
<evidence type="ECO:0000256" key="1">
    <source>
        <dbReference type="ARBA" id="ARBA00004613"/>
    </source>
</evidence>
<organism evidence="5">
    <name type="scientific">Pleurodeles waltl</name>
    <name type="common">Iberian ribbed newt</name>
    <dbReference type="NCBI Taxonomy" id="8319"/>
    <lineage>
        <taxon>Eukaryota</taxon>
        <taxon>Metazoa</taxon>
        <taxon>Chordata</taxon>
        <taxon>Craniata</taxon>
        <taxon>Vertebrata</taxon>
        <taxon>Euteleostomi</taxon>
        <taxon>Amphibia</taxon>
        <taxon>Batrachia</taxon>
        <taxon>Caudata</taxon>
        <taxon>Salamandroidea</taxon>
        <taxon>Salamandridae</taxon>
        <taxon>Pleurodelinae</taxon>
        <taxon>Pleurodeles</taxon>
    </lineage>
</organism>
<dbReference type="AlphaFoldDB" id="A0A0A0QUZ5"/>
<dbReference type="PANTHER" id="PTHR20914:SF31">
    <property type="entry name" value="PHOSPHOLIPASE A2 INHIBITOR AND LY6_PLAUR DOMAIN-CONTAINING PROTEIN"/>
    <property type="match status" value="1"/>
</dbReference>
<feature type="chain" id="PRO_5001976265" evidence="3">
    <location>
        <begin position="21"/>
        <end position="200"/>
    </location>
</feature>
<protein>
    <submittedName>
        <fullName evidence="5">Sodefrin-like factor beta isoform 10</fullName>
    </submittedName>
</protein>
<evidence type="ECO:0000256" key="3">
    <source>
        <dbReference type="SAM" id="SignalP"/>
    </source>
</evidence>
<evidence type="ECO:0000259" key="4">
    <source>
        <dbReference type="Pfam" id="PF00021"/>
    </source>
</evidence>
<keyword evidence="3" id="KW-0732">Signal</keyword>
<keyword evidence="2" id="KW-0964">Secreted</keyword>
<dbReference type="Gene3D" id="2.10.60.10">
    <property type="entry name" value="CD59"/>
    <property type="match status" value="2"/>
</dbReference>
<dbReference type="Pfam" id="PF00021">
    <property type="entry name" value="UPAR_LY6"/>
    <property type="match status" value="2"/>
</dbReference>
<evidence type="ECO:0000256" key="2">
    <source>
        <dbReference type="ARBA" id="ARBA00022525"/>
    </source>
</evidence>
<feature type="domain" description="UPAR/Ly6" evidence="4">
    <location>
        <begin position="119"/>
        <end position="194"/>
    </location>
</feature>
<reference evidence="5" key="1">
    <citation type="journal article" date="2014" name="Mol. Biol. Evol.">
        <title>Origin and Diversification of a Salamander Sex Pheromone System.</title>
        <authorList>
            <person name="Janssenswillen S."/>
            <person name="Vandebergh W."/>
            <person name="Treer D."/>
            <person name="Willaert B."/>
            <person name="Maex M."/>
            <person name="Van Bocxlaer I."/>
            <person name="Bossuyt F."/>
        </authorList>
    </citation>
    <scope>NUCLEOTIDE SEQUENCE</scope>
    <source>
        <tissue evidence="5">Cloaca</tissue>
    </source>
</reference>
<name>A0A0A0QUZ5_PLEWA</name>
<dbReference type="InterPro" id="IPR045860">
    <property type="entry name" value="Snake_toxin-like_sf"/>
</dbReference>
<dbReference type="InterPro" id="IPR016054">
    <property type="entry name" value="LY6_UPA_recep-like"/>
</dbReference>
<feature type="domain" description="UPAR/Ly6" evidence="4">
    <location>
        <begin position="21"/>
        <end position="105"/>
    </location>
</feature>
<dbReference type="SUPFAM" id="SSF57302">
    <property type="entry name" value="Snake toxin-like"/>
    <property type="match status" value="2"/>
</dbReference>
<dbReference type="InterPro" id="IPR050918">
    <property type="entry name" value="CNF-like_PLA2_Inhibitor"/>
</dbReference>
<accession>A0A0A0QUZ5</accession>
<dbReference type="GO" id="GO:0005576">
    <property type="term" value="C:extracellular region"/>
    <property type="evidence" value="ECO:0007669"/>
    <property type="project" value="UniProtKB-SubCell"/>
</dbReference>
<evidence type="ECO:0000313" key="5">
    <source>
        <dbReference type="EMBL" id="AIT39267.1"/>
    </source>
</evidence>
<gene>
    <name evidence="5" type="primary">Cloa_10</name>
</gene>
<comment type="subcellular location">
    <subcellularLocation>
        <location evidence="1">Secreted</location>
    </subcellularLocation>
</comment>
<sequence length="200" mass="21550">MRAILAAVIMFQAMTTGADCLLCEQCLATNAISCSGILKQCSPDVTHCVKGLENSTLGSDVALTVFKGCLDPSRKQTCNREVSFRNSVSSLQISRTCCDSDFCNRGDVQVPAVNETTSGYNCEECSDYQSVDPCTVTGEVQCTGEHKTCATFNGTAARPGDTVRLYIMKGCASQDFCNNFYLAGIQLYSYDLLCSPAKKV</sequence>
<dbReference type="EMBL" id="KM463931">
    <property type="protein sequence ID" value="AIT39267.1"/>
    <property type="molecule type" value="mRNA"/>
</dbReference>